<dbReference type="Proteomes" id="UP000010931">
    <property type="component" value="Unassembled WGS sequence"/>
</dbReference>
<dbReference type="EMBL" id="AEJB01000173">
    <property type="protein sequence ID" value="ELP69111.1"/>
    <property type="molecule type" value="Genomic_DNA"/>
</dbReference>
<dbReference type="PATRIC" id="fig|698760.3.peg.2192"/>
<evidence type="ECO:0000313" key="1">
    <source>
        <dbReference type="EMBL" id="ELP69111.1"/>
    </source>
</evidence>
<protein>
    <submittedName>
        <fullName evidence="1">Uncharacterized protein</fullName>
    </submittedName>
</protein>
<proteinExistence type="predicted"/>
<keyword evidence="2" id="KW-1185">Reference proteome</keyword>
<evidence type="ECO:0000313" key="2">
    <source>
        <dbReference type="Proteomes" id="UP000010931"/>
    </source>
</evidence>
<accession>L7FDI0</accession>
<comment type="caution">
    <text evidence="1">The sequence shown here is derived from an EMBL/GenBank/DDBJ whole genome shotgun (WGS) entry which is preliminary data.</text>
</comment>
<reference evidence="1 2" key="1">
    <citation type="journal article" date="2011" name="Plasmid">
        <title>Streptomyces turgidiscabies Car8 contains a modular pathogenicity island that shares virulence genes with other actinobacterial plant pathogens.</title>
        <authorList>
            <person name="Huguet-Tapia J.C."/>
            <person name="Badger J.H."/>
            <person name="Loria R."/>
            <person name="Pettis G.S."/>
        </authorList>
    </citation>
    <scope>NUCLEOTIDE SEQUENCE [LARGE SCALE GENOMIC DNA]</scope>
    <source>
        <strain evidence="1 2">Car8</strain>
    </source>
</reference>
<gene>
    <name evidence="1" type="ORF">STRTUCAR8_05937</name>
</gene>
<organism evidence="1 2">
    <name type="scientific">Streptomyces turgidiscabies (strain Car8)</name>
    <dbReference type="NCBI Taxonomy" id="698760"/>
    <lineage>
        <taxon>Bacteria</taxon>
        <taxon>Bacillati</taxon>
        <taxon>Actinomycetota</taxon>
        <taxon>Actinomycetes</taxon>
        <taxon>Kitasatosporales</taxon>
        <taxon>Streptomycetaceae</taxon>
        <taxon>Streptomyces</taxon>
    </lineage>
</organism>
<dbReference type="AlphaFoldDB" id="L7FDI0"/>
<name>L7FDI0_STRT8</name>
<sequence>MLPEVRPCELLCTPWNMPARRRTHARTKGLQGPPGFFEVA</sequence>